<keyword evidence="3 5" id="KW-0687">Ribonucleoprotein</keyword>
<dbReference type="Proteomes" id="UP000196368">
    <property type="component" value="Unassembled WGS sequence"/>
</dbReference>
<evidence type="ECO:0000256" key="4">
    <source>
        <dbReference type="ARBA" id="ARBA00035174"/>
    </source>
</evidence>
<reference evidence="7" key="1">
    <citation type="submission" date="2017-04" db="EMBL/GenBank/DDBJ databases">
        <title>Function of individual gut microbiota members based on whole genome sequencing of pure cultures obtained from chicken caecum.</title>
        <authorList>
            <person name="Medvecky M."/>
            <person name="Cejkova D."/>
            <person name="Polansky O."/>
            <person name="Karasova D."/>
            <person name="Kubasova T."/>
            <person name="Cizek A."/>
            <person name="Rychlik I."/>
        </authorList>
    </citation>
    <scope>NUCLEOTIDE SEQUENCE [LARGE SCALE GENOMIC DNA]</scope>
    <source>
        <strain evidence="7">An273</strain>
    </source>
</reference>
<evidence type="ECO:0000256" key="3">
    <source>
        <dbReference type="ARBA" id="ARBA00023274"/>
    </source>
</evidence>
<proteinExistence type="inferred from homology"/>
<evidence type="ECO:0000256" key="2">
    <source>
        <dbReference type="ARBA" id="ARBA00022980"/>
    </source>
</evidence>
<evidence type="ECO:0000313" key="6">
    <source>
        <dbReference type="EMBL" id="OUO56229.1"/>
    </source>
</evidence>
<dbReference type="SUPFAM" id="SSF143800">
    <property type="entry name" value="L28p-like"/>
    <property type="match status" value="1"/>
</dbReference>
<comment type="caution">
    <text evidence="6">The sequence shown here is derived from an EMBL/GenBank/DDBJ whole genome shotgun (WGS) entry which is preliminary data.</text>
</comment>
<dbReference type="OrthoDB" id="9801582at2"/>
<dbReference type="GO" id="GO:1990904">
    <property type="term" value="C:ribonucleoprotein complex"/>
    <property type="evidence" value="ECO:0007669"/>
    <property type="project" value="UniProtKB-KW"/>
</dbReference>
<dbReference type="AlphaFoldDB" id="A0A1Y4DET1"/>
<dbReference type="PANTHER" id="PTHR39080">
    <property type="entry name" value="50S RIBOSOMAL PROTEIN L28"/>
    <property type="match status" value="1"/>
</dbReference>
<name>A0A1Y4DET1_9BACT</name>
<dbReference type="GO" id="GO:0003735">
    <property type="term" value="F:structural constituent of ribosome"/>
    <property type="evidence" value="ECO:0007669"/>
    <property type="project" value="InterPro"/>
</dbReference>
<evidence type="ECO:0000313" key="7">
    <source>
        <dbReference type="Proteomes" id="UP000196368"/>
    </source>
</evidence>
<dbReference type="NCBIfam" id="TIGR00009">
    <property type="entry name" value="L28"/>
    <property type="match status" value="1"/>
</dbReference>
<dbReference type="InterPro" id="IPR050096">
    <property type="entry name" value="Bacterial_rp_bL28"/>
</dbReference>
<dbReference type="RefSeq" id="WP_087289101.1">
    <property type="nucleotide sequence ID" value="NZ_NFJD01000004.1"/>
</dbReference>
<protein>
    <recommendedName>
        <fullName evidence="4 5">Large ribosomal subunit protein bL28</fullName>
    </recommendedName>
</protein>
<dbReference type="Gene3D" id="2.30.170.40">
    <property type="entry name" value="Ribosomal protein L28/L24"/>
    <property type="match status" value="1"/>
</dbReference>
<comment type="similarity">
    <text evidence="1 5">Belongs to the bacterial ribosomal protein bL28 family.</text>
</comment>
<dbReference type="Pfam" id="PF00830">
    <property type="entry name" value="Ribosomal_L28"/>
    <property type="match status" value="1"/>
</dbReference>
<evidence type="ECO:0000256" key="5">
    <source>
        <dbReference type="HAMAP-Rule" id="MF_00373"/>
    </source>
</evidence>
<evidence type="ECO:0000256" key="1">
    <source>
        <dbReference type="ARBA" id="ARBA00008760"/>
    </source>
</evidence>
<dbReference type="PANTHER" id="PTHR39080:SF1">
    <property type="entry name" value="LARGE RIBOSOMAL SUBUNIT PROTEIN BL28A"/>
    <property type="match status" value="1"/>
</dbReference>
<sequence length="64" mass="6892">MAYKCAVCGKAPVSGGSYSHSNLRTKRSFKPNLQKQKVVLDGKTQTAYVCTGCIKSGLAKRPTK</sequence>
<dbReference type="InterPro" id="IPR026569">
    <property type="entry name" value="Ribosomal_bL28"/>
</dbReference>
<dbReference type="InterPro" id="IPR034704">
    <property type="entry name" value="Ribosomal_bL28/bL31-like_sf"/>
</dbReference>
<keyword evidence="2 5" id="KW-0689">Ribosomal protein</keyword>
<dbReference type="EMBL" id="NFJD01000004">
    <property type="protein sequence ID" value="OUO56229.1"/>
    <property type="molecule type" value="Genomic_DNA"/>
</dbReference>
<dbReference type="GO" id="GO:0006412">
    <property type="term" value="P:translation"/>
    <property type="evidence" value="ECO:0007669"/>
    <property type="project" value="UniProtKB-UniRule"/>
</dbReference>
<keyword evidence="7" id="KW-1185">Reference proteome</keyword>
<accession>A0A1Y4DET1</accession>
<organism evidence="6 7">
    <name type="scientific">Candidatus Avelusimicrobium gallicola</name>
    <dbReference type="NCBI Taxonomy" id="2562704"/>
    <lineage>
        <taxon>Bacteria</taxon>
        <taxon>Pseudomonadati</taxon>
        <taxon>Elusimicrobiota</taxon>
        <taxon>Elusimicrobia</taxon>
        <taxon>Elusimicrobiales</taxon>
        <taxon>Elusimicrobiaceae</taxon>
        <taxon>Candidatus Avelusimicrobium</taxon>
    </lineage>
</organism>
<gene>
    <name evidence="5" type="primary">rpmB</name>
    <name evidence="6" type="ORF">B5F75_06320</name>
</gene>
<dbReference type="InterPro" id="IPR001383">
    <property type="entry name" value="Ribosomal_bL28_bact-type"/>
</dbReference>
<dbReference type="HAMAP" id="MF_00373">
    <property type="entry name" value="Ribosomal_bL28"/>
    <property type="match status" value="1"/>
</dbReference>
<dbReference type="InterPro" id="IPR037147">
    <property type="entry name" value="Ribosomal_bL28_sf"/>
</dbReference>
<dbReference type="GO" id="GO:0005840">
    <property type="term" value="C:ribosome"/>
    <property type="evidence" value="ECO:0007669"/>
    <property type="project" value="UniProtKB-KW"/>
</dbReference>